<gene>
    <name evidence="1" type="ORF">CY34DRAFT_531815</name>
</gene>
<name>A0A0D0AWP1_9AGAM</name>
<sequence>MLLSESSRRLNNGCLYAISSLPWSWVVRNCSGAQMEHRAASPDLQSGRLGDKRNLWPSDEDICVWDLYSPRTKIFGSRDHLLAAGPPTRQSPFDLDDHSAHLKYFQTIASPRTHRTPMDQAMVSSWRTKTDLVRTISNYARESHRSYKNMHACFESFDDSLFQTYAIRTGR</sequence>
<organism evidence="1 2">
    <name type="scientific">Suillus luteus UH-Slu-Lm8-n1</name>
    <dbReference type="NCBI Taxonomy" id="930992"/>
    <lineage>
        <taxon>Eukaryota</taxon>
        <taxon>Fungi</taxon>
        <taxon>Dikarya</taxon>
        <taxon>Basidiomycota</taxon>
        <taxon>Agaricomycotina</taxon>
        <taxon>Agaricomycetes</taxon>
        <taxon>Agaricomycetidae</taxon>
        <taxon>Boletales</taxon>
        <taxon>Suillineae</taxon>
        <taxon>Suillaceae</taxon>
        <taxon>Suillus</taxon>
    </lineage>
</organism>
<evidence type="ECO:0000313" key="1">
    <source>
        <dbReference type="EMBL" id="KIK36303.1"/>
    </source>
</evidence>
<reference evidence="2" key="2">
    <citation type="submission" date="2015-01" db="EMBL/GenBank/DDBJ databases">
        <title>Evolutionary Origins and Diversification of the Mycorrhizal Mutualists.</title>
        <authorList>
            <consortium name="DOE Joint Genome Institute"/>
            <consortium name="Mycorrhizal Genomics Consortium"/>
            <person name="Kohler A."/>
            <person name="Kuo A."/>
            <person name="Nagy L.G."/>
            <person name="Floudas D."/>
            <person name="Copeland A."/>
            <person name="Barry K.W."/>
            <person name="Cichocki N."/>
            <person name="Veneault-Fourrey C."/>
            <person name="LaButti K."/>
            <person name="Lindquist E.A."/>
            <person name="Lipzen A."/>
            <person name="Lundell T."/>
            <person name="Morin E."/>
            <person name="Murat C."/>
            <person name="Riley R."/>
            <person name="Ohm R."/>
            <person name="Sun H."/>
            <person name="Tunlid A."/>
            <person name="Henrissat B."/>
            <person name="Grigoriev I.V."/>
            <person name="Hibbett D.S."/>
            <person name="Martin F."/>
        </authorList>
    </citation>
    <scope>NUCLEOTIDE SEQUENCE [LARGE SCALE GENOMIC DNA]</scope>
    <source>
        <strain evidence="2">UH-Slu-Lm8-n1</strain>
    </source>
</reference>
<accession>A0A0D0AWP1</accession>
<dbReference type="AlphaFoldDB" id="A0A0D0AWP1"/>
<dbReference type="HOGENOM" id="CLU_1563912_0_0_1"/>
<evidence type="ECO:0000313" key="2">
    <source>
        <dbReference type="Proteomes" id="UP000054485"/>
    </source>
</evidence>
<proteinExistence type="predicted"/>
<dbReference type="Proteomes" id="UP000054485">
    <property type="component" value="Unassembled WGS sequence"/>
</dbReference>
<keyword evidence="2" id="KW-1185">Reference proteome</keyword>
<protein>
    <submittedName>
        <fullName evidence="1">Uncharacterized protein</fullName>
    </submittedName>
</protein>
<reference evidence="1 2" key="1">
    <citation type="submission" date="2014-04" db="EMBL/GenBank/DDBJ databases">
        <authorList>
            <consortium name="DOE Joint Genome Institute"/>
            <person name="Kuo A."/>
            <person name="Ruytinx J."/>
            <person name="Rineau F."/>
            <person name="Colpaert J."/>
            <person name="Kohler A."/>
            <person name="Nagy L.G."/>
            <person name="Floudas D."/>
            <person name="Copeland A."/>
            <person name="Barry K.W."/>
            <person name="Cichocki N."/>
            <person name="Veneault-Fourrey C."/>
            <person name="LaButti K."/>
            <person name="Lindquist E.A."/>
            <person name="Lipzen A."/>
            <person name="Lundell T."/>
            <person name="Morin E."/>
            <person name="Murat C."/>
            <person name="Sun H."/>
            <person name="Tunlid A."/>
            <person name="Henrissat B."/>
            <person name="Grigoriev I.V."/>
            <person name="Hibbett D.S."/>
            <person name="Martin F."/>
            <person name="Nordberg H.P."/>
            <person name="Cantor M.N."/>
            <person name="Hua S.X."/>
        </authorList>
    </citation>
    <scope>NUCLEOTIDE SEQUENCE [LARGE SCALE GENOMIC DNA]</scope>
    <source>
        <strain evidence="1 2">UH-Slu-Lm8-n1</strain>
    </source>
</reference>
<dbReference type="EMBL" id="KN835541">
    <property type="protein sequence ID" value="KIK36303.1"/>
    <property type="molecule type" value="Genomic_DNA"/>
</dbReference>
<dbReference type="InParanoid" id="A0A0D0AWP1"/>